<dbReference type="PANTHER" id="PTHR30258:SF2">
    <property type="entry name" value="COMG OPERON PROTEIN 1"/>
    <property type="match status" value="1"/>
</dbReference>
<evidence type="ECO:0000256" key="3">
    <source>
        <dbReference type="ARBA" id="ARBA00022840"/>
    </source>
</evidence>
<reference evidence="5 6" key="1">
    <citation type="submission" date="2019-03" db="EMBL/GenBank/DDBJ databases">
        <title>Genomic Encyclopedia of Type Strains, Phase IV (KMG-IV): sequencing the most valuable type-strain genomes for metagenomic binning, comparative biology and taxonomic classification.</title>
        <authorList>
            <person name="Goeker M."/>
        </authorList>
    </citation>
    <scope>NUCLEOTIDE SEQUENCE [LARGE SCALE GENOMIC DNA]</scope>
    <source>
        <strain evidence="5 6">DSM 1709</strain>
    </source>
</reference>
<dbReference type="AlphaFoldDB" id="A0A4R2MQ73"/>
<dbReference type="Pfam" id="PF05157">
    <property type="entry name" value="MshEN"/>
    <property type="match status" value="1"/>
</dbReference>
<evidence type="ECO:0000256" key="1">
    <source>
        <dbReference type="ARBA" id="ARBA00006611"/>
    </source>
</evidence>
<accession>A0A4R2MQ73</accession>
<evidence type="ECO:0000313" key="6">
    <source>
        <dbReference type="Proteomes" id="UP000295106"/>
    </source>
</evidence>
<comment type="caution">
    <text evidence="5">The sequence shown here is derived from an EMBL/GenBank/DDBJ whole genome shotgun (WGS) entry which is preliminary data.</text>
</comment>
<dbReference type="CDD" id="cd01129">
    <property type="entry name" value="PulE-GspE-like"/>
    <property type="match status" value="1"/>
</dbReference>
<dbReference type="RefSeq" id="WP_132648105.1">
    <property type="nucleotide sequence ID" value="NZ_CP181386.1"/>
</dbReference>
<dbReference type="GO" id="GO:0005524">
    <property type="term" value="F:ATP binding"/>
    <property type="evidence" value="ECO:0007669"/>
    <property type="project" value="UniProtKB-KW"/>
</dbReference>
<evidence type="ECO:0000256" key="2">
    <source>
        <dbReference type="ARBA" id="ARBA00022741"/>
    </source>
</evidence>
<dbReference type="OrthoDB" id="5790493at2"/>
<sequence>MAVHEAALLNAGVQAGLVDAATVSRLRPLARAQRLGLLDAIGRELRLPPTAFWQALARQRGLPWLDLGAARLDEAAFKRLPVALLQKHAMMPLLDEQGRDCLAVCDPDDRAGVLVAARLLGREPRLVLADADGLAALLLRETGRGPTGAARAPDEDATALFDRLVRESLQRRATDIHVEAVEGGHQVRLRVDGVLQDWGPALPRALGEALVSRIKVLAGLDIAESRAPQDGGVRFAVGGWDGDSVDLRVASMPTCHGERLTLRLLGQQGAALSLDALGMPEAVLAPLRAILARPHGILLVTGPTGSGKSTTLYAALRELDSRRLNVLTVEDPVEQQVAGISQVGVSAKVGFADALRAFLRHDPDIILVGEVRDADTADTALKAAATGHLVLSTLHTNSAAGAVTRLVDIGCERYMIADTLAGVLAQRLVRRLCTRCREPAGADARLLEALGLEALPPDATPCRPVGCPHCLGTGYRGRIGLYEALWMDAALAEAVADGARERRLMETARERGRLHALAEDARAKLLAGIVALDDVRPFLRSGA</sequence>
<dbReference type="Proteomes" id="UP000295106">
    <property type="component" value="Unassembled WGS sequence"/>
</dbReference>
<dbReference type="EMBL" id="SLXD01000009">
    <property type="protein sequence ID" value="TCP01513.1"/>
    <property type="molecule type" value="Genomic_DNA"/>
</dbReference>
<dbReference type="PROSITE" id="PS00662">
    <property type="entry name" value="T2SP_E"/>
    <property type="match status" value="1"/>
</dbReference>
<dbReference type="InterPro" id="IPR001482">
    <property type="entry name" value="T2SS/T4SS_dom"/>
</dbReference>
<dbReference type="InterPro" id="IPR027417">
    <property type="entry name" value="P-loop_NTPase"/>
</dbReference>
<dbReference type="SUPFAM" id="SSF160246">
    <property type="entry name" value="EspE N-terminal domain-like"/>
    <property type="match status" value="1"/>
</dbReference>
<dbReference type="InterPro" id="IPR007831">
    <property type="entry name" value="T2SS_GspE_N"/>
</dbReference>
<proteinExistence type="inferred from homology"/>
<dbReference type="PANTHER" id="PTHR30258">
    <property type="entry name" value="TYPE II SECRETION SYSTEM PROTEIN GSPE-RELATED"/>
    <property type="match status" value="1"/>
</dbReference>
<dbReference type="GO" id="GO:0005886">
    <property type="term" value="C:plasma membrane"/>
    <property type="evidence" value="ECO:0007669"/>
    <property type="project" value="TreeGrafter"/>
</dbReference>
<keyword evidence="3" id="KW-0067">ATP-binding</keyword>
<dbReference type="GeneID" id="99685962"/>
<dbReference type="InterPro" id="IPR003593">
    <property type="entry name" value="AAA+_ATPase"/>
</dbReference>
<dbReference type="Gene3D" id="3.40.50.300">
    <property type="entry name" value="P-loop containing nucleotide triphosphate hydrolases"/>
    <property type="match status" value="1"/>
</dbReference>
<evidence type="ECO:0000313" key="5">
    <source>
        <dbReference type="EMBL" id="TCP01513.1"/>
    </source>
</evidence>
<feature type="domain" description="Bacterial type II secretion system protein E" evidence="4">
    <location>
        <begin position="359"/>
        <end position="373"/>
    </location>
</feature>
<dbReference type="InterPro" id="IPR037257">
    <property type="entry name" value="T2SS_E_N_sf"/>
</dbReference>
<dbReference type="SMART" id="SM00382">
    <property type="entry name" value="AAA"/>
    <property type="match status" value="1"/>
</dbReference>
<comment type="similarity">
    <text evidence="1">Belongs to the GSP E family.</text>
</comment>
<keyword evidence="2" id="KW-0547">Nucleotide-binding</keyword>
<gene>
    <name evidence="5" type="ORF">EV684_109152</name>
</gene>
<dbReference type="Pfam" id="PF00437">
    <property type="entry name" value="T2SSE"/>
    <property type="match status" value="1"/>
</dbReference>
<protein>
    <submittedName>
        <fullName evidence="5">Type IV pilus assembly protein PilB</fullName>
    </submittedName>
</protein>
<dbReference type="GO" id="GO:0016887">
    <property type="term" value="F:ATP hydrolysis activity"/>
    <property type="evidence" value="ECO:0007669"/>
    <property type="project" value="TreeGrafter"/>
</dbReference>
<dbReference type="SUPFAM" id="SSF52540">
    <property type="entry name" value="P-loop containing nucleoside triphosphate hydrolases"/>
    <property type="match status" value="1"/>
</dbReference>
<dbReference type="Gene3D" id="3.30.450.90">
    <property type="match status" value="1"/>
</dbReference>
<name>A0A4R2MQ73_RUBGE</name>
<organism evidence="5 6">
    <name type="scientific">Rubrivivax gelatinosus</name>
    <name type="common">Rhodocyclus gelatinosus</name>
    <name type="synonym">Rhodopseudomonas gelatinosa</name>
    <dbReference type="NCBI Taxonomy" id="28068"/>
    <lineage>
        <taxon>Bacteria</taxon>
        <taxon>Pseudomonadati</taxon>
        <taxon>Pseudomonadota</taxon>
        <taxon>Betaproteobacteria</taxon>
        <taxon>Burkholderiales</taxon>
        <taxon>Sphaerotilaceae</taxon>
        <taxon>Rubrivivax</taxon>
    </lineage>
</organism>
<evidence type="ECO:0000259" key="4">
    <source>
        <dbReference type="PROSITE" id="PS00662"/>
    </source>
</evidence>